<dbReference type="AlphaFoldDB" id="A0A2Z4NDS6"/>
<evidence type="ECO:0000259" key="1">
    <source>
        <dbReference type="Pfam" id="PF00128"/>
    </source>
</evidence>
<dbReference type="EMBL" id="CP030140">
    <property type="protein sequence ID" value="AWX69742.1"/>
    <property type="molecule type" value="Genomic_DNA"/>
</dbReference>
<evidence type="ECO:0000313" key="3">
    <source>
        <dbReference type="Proteomes" id="UP000250218"/>
    </source>
</evidence>
<keyword evidence="3" id="KW-1185">Reference proteome</keyword>
<organism evidence="2 3">
    <name type="scientific">[Mycoplasma] anseris</name>
    <dbReference type="NCBI Taxonomy" id="92400"/>
    <lineage>
        <taxon>Bacteria</taxon>
        <taxon>Bacillati</taxon>
        <taxon>Mycoplasmatota</taxon>
        <taxon>Mycoplasmoidales</taxon>
        <taxon>Metamycoplasmataceae</taxon>
        <taxon>Metamycoplasma</taxon>
    </lineage>
</organism>
<gene>
    <name evidence="2" type="ORF">DP065_00320</name>
</gene>
<dbReference type="GO" id="GO:0005975">
    <property type="term" value="P:carbohydrate metabolic process"/>
    <property type="evidence" value="ECO:0007669"/>
    <property type="project" value="InterPro"/>
</dbReference>
<dbReference type="InterPro" id="IPR006047">
    <property type="entry name" value="GH13_cat_dom"/>
</dbReference>
<sequence length="508" mass="60133">MILYELKIESFKDSNDSGTGDFAGIISKQNYFKFLNVDVIAFDDILKIFENQKDLEFIHQHYGSMAEFKNMNETFKQQEIYCAPIIDLLNLKQAYMNWYNMMNLYSNKKNDSNLINLATIDSYLINDYQNQQTSITKLANLVLYFEKVINFYYQCGINVFILKNFEFLISYKESENFSFLKDLYKIIKRIDNKNMIILASSNHHPLIYKKMSKQNERVFDYMYLTHFAKIGIHPSLPYSNMPKLTYKKIKQTLFPYLNDHRFILGLNDGKWGRLNSKWGDEKAFYSEAIKSFMMLLFAAKNSIALYYGDELGTLRAQINKQSDFNDIDYNEQKRYYESKNIKNDQYSQIRQYLDQVNNETLMSWTAKNNGGFSNNNEISKIVALNYKKNNVLLQQNDPFSPLNFWVFLTNLINNEKTKNIFSKGKIKKDGNFGKIIQITREFQKTKISFIINFANTFKVWHKNFIYSDWKILSSSYVNKFYSSIDKVLSPFESFILIKTKNIENEDEE</sequence>
<dbReference type="Proteomes" id="UP000250218">
    <property type="component" value="Chromosome"/>
</dbReference>
<reference evidence="3" key="1">
    <citation type="submission" date="2018-06" db="EMBL/GenBank/DDBJ databases">
        <title>Complete genome sequences of Mycoplasma anatis, M. anseris and M. cloacale type strains.</title>
        <authorList>
            <person name="Grozner D."/>
            <person name="Forro B."/>
            <person name="Sulyok K.M."/>
            <person name="Marton S."/>
            <person name="Kreizinger Z."/>
            <person name="Banyai K."/>
            <person name="Gyuranecz M."/>
        </authorList>
    </citation>
    <scope>NUCLEOTIDE SEQUENCE [LARGE SCALE GENOMIC DNA]</scope>
    <source>
        <strain evidence="3">ATCC 49234</strain>
    </source>
</reference>
<proteinExistence type="predicted"/>
<evidence type="ECO:0000313" key="2">
    <source>
        <dbReference type="EMBL" id="AWX69742.1"/>
    </source>
</evidence>
<dbReference type="SUPFAM" id="SSF51445">
    <property type="entry name" value="(Trans)glycosidases"/>
    <property type="match status" value="1"/>
</dbReference>
<feature type="domain" description="Glycosyl hydrolase family 13 catalytic" evidence="1">
    <location>
        <begin position="9"/>
        <end position="88"/>
    </location>
</feature>
<dbReference type="Pfam" id="PF00128">
    <property type="entry name" value="Alpha-amylase"/>
    <property type="match status" value="2"/>
</dbReference>
<name>A0A2Z4NDS6_9BACT</name>
<dbReference type="KEGG" id="mane:DP065_00320"/>
<protein>
    <submittedName>
        <fullName evidence="2">Glucan 1,6-alpha-glucosidase</fullName>
    </submittedName>
</protein>
<dbReference type="PANTHER" id="PTHR10357">
    <property type="entry name" value="ALPHA-AMYLASE FAMILY MEMBER"/>
    <property type="match status" value="1"/>
</dbReference>
<feature type="domain" description="Glycosyl hydrolase family 13 catalytic" evidence="1">
    <location>
        <begin position="174"/>
        <end position="414"/>
    </location>
</feature>
<dbReference type="Gene3D" id="3.20.20.80">
    <property type="entry name" value="Glycosidases"/>
    <property type="match status" value="1"/>
</dbReference>
<accession>A0A2Z4NDS6</accession>
<dbReference type="InterPro" id="IPR017853">
    <property type="entry name" value="GH"/>
</dbReference>